<comment type="caution">
    <text evidence="1">The sequence shown here is derived from an EMBL/GenBank/DDBJ whole genome shotgun (WGS) entry which is preliminary data.</text>
</comment>
<gene>
    <name evidence="1" type="ORF">S06H3_41482</name>
</gene>
<sequence length="191" mass="21440">PRPVYENGLNKNELANKVLIKYRSMALDPGNDYLIDAIVSDLNEVAIADELDCRGRAGLALRFVQSLTYAKDIDMAPYGEYPRYPVETLFDQGGDCEDTSILLAAILLKMDYDVALLFFDELDHMGLGIYFPEEAGIKMYGNSWIHDDNGDGYGGEDERRYWYLDTSGGHSIGWCPDEYMPTSAYVFPMGG</sequence>
<accession>X1QQ40</accession>
<dbReference type="InterPro" id="IPR010319">
    <property type="entry name" value="Transglutaminase-like_Cys_pept"/>
</dbReference>
<dbReference type="AlphaFoldDB" id="X1QQ40"/>
<proteinExistence type="predicted"/>
<feature type="non-terminal residue" evidence="1">
    <location>
        <position position="1"/>
    </location>
</feature>
<protein>
    <recommendedName>
        <fullName evidence="2">Transglutaminase-like domain-containing protein</fullName>
    </recommendedName>
</protein>
<dbReference type="EMBL" id="BARV01025569">
    <property type="protein sequence ID" value="GAI45394.1"/>
    <property type="molecule type" value="Genomic_DNA"/>
</dbReference>
<evidence type="ECO:0008006" key="2">
    <source>
        <dbReference type="Google" id="ProtNLM"/>
    </source>
</evidence>
<dbReference type="Gene3D" id="3.10.620.30">
    <property type="match status" value="1"/>
</dbReference>
<evidence type="ECO:0000313" key="1">
    <source>
        <dbReference type="EMBL" id="GAI45394.1"/>
    </source>
</evidence>
<name>X1QQ40_9ZZZZ</name>
<organism evidence="1">
    <name type="scientific">marine sediment metagenome</name>
    <dbReference type="NCBI Taxonomy" id="412755"/>
    <lineage>
        <taxon>unclassified sequences</taxon>
        <taxon>metagenomes</taxon>
        <taxon>ecological metagenomes</taxon>
    </lineage>
</organism>
<dbReference type="PANTHER" id="PTHR39327">
    <property type="match status" value="1"/>
</dbReference>
<dbReference type="PANTHER" id="PTHR39327:SF1">
    <property type="entry name" value="BLR5470 PROTEIN"/>
    <property type="match status" value="1"/>
</dbReference>
<reference evidence="1" key="1">
    <citation type="journal article" date="2014" name="Front. Microbiol.">
        <title>High frequency of phylogenetically diverse reductive dehalogenase-homologous genes in deep subseafloor sedimentary metagenomes.</title>
        <authorList>
            <person name="Kawai M."/>
            <person name="Futagami T."/>
            <person name="Toyoda A."/>
            <person name="Takaki Y."/>
            <person name="Nishi S."/>
            <person name="Hori S."/>
            <person name="Arai W."/>
            <person name="Tsubouchi T."/>
            <person name="Morono Y."/>
            <person name="Uchiyama I."/>
            <person name="Ito T."/>
            <person name="Fujiyama A."/>
            <person name="Inagaki F."/>
            <person name="Takami H."/>
        </authorList>
    </citation>
    <scope>NUCLEOTIDE SEQUENCE</scope>
    <source>
        <strain evidence="1">Expedition CK06-06</strain>
    </source>
</reference>